<sequence length="412" mass="46065">MLKLLSFLPASWACSYVEIPWEDSRGISYLIPRTMELNNVFDSTNYSIEAVPRGSENKFGYLAPMNIFHLPPTGLELKIPFEGMNEVGLTVSGLLLTESIYERPEPGKKHLSAEDVIPALLANCSSVDGAIEMLESVNVVAPSLQALDGEGLHWAIADATGRSIIVEYLQGKRMILENHPRVMTNDPDIKWHWRNLNTHVNLSPNYPVENDPLQVKVDDDIGIVPRPVGHGWNLFGLPGDSSPPSRFIRLFYLRGYAMTTNPPKSFDDAAVLGTALLNNVFIPLGTVAADPKKKSDGPELTDYAVLKSAQDRVMLIRGYRNSQWRKIDLKRLDFSQARTWPLEDGSLGIQDITDAGASSVPGRAFWLLKVACVYRMVFEHFYAEKIEIAESIHPKKSLCENEFPRARHLIPL</sequence>
<dbReference type="InterPro" id="IPR029055">
    <property type="entry name" value="Ntn_hydrolases_N"/>
</dbReference>
<evidence type="ECO:0000256" key="2">
    <source>
        <dbReference type="ARBA" id="ARBA00022801"/>
    </source>
</evidence>
<dbReference type="InterPro" id="IPR052193">
    <property type="entry name" value="Peptidase_C59"/>
</dbReference>
<dbReference type="Pfam" id="PF02275">
    <property type="entry name" value="CBAH"/>
    <property type="match status" value="1"/>
</dbReference>
<dbReference type="SUPFAM" id="SSF56235">
    <property type="entry name" value="N-terminal nucleophile aminohydrolases (Ntn hydrolases)"/>
    <property type="match status" value="1"/>
</dbReference>
<dbReference type="Gene3D" id="3.60.60.10">
    <property type="entry name" value="Penicillin V Acylase, Chain A"/>
    <property type="match status" value="1"/>
</dbReference>
<evidence type="ECO:0000256" key="1">
    <source>
        <dbReference type="ARBA" id="ARBA00006625"/>
    </source>
</evidence>
<dbReference type="PANTHER" id="PTHR35527:SF2">
    <property type="entry name" value="HYDROLASE"/>
    <property type="match status" value="1"/>
</dbReference>
<dbReference type="EMBL" id="CAXAMM010003313">
    <property type="protein sequence ID" value="CAK8999350.1"/>
    <property type="molecule type" value="Genomic_DNA"/>
</dbReference>
<reference evidence="4 5" key="1">
    <citation type="submission" date="2024-02" db="EMBL/GenBank/DDBJ databases">
        <authorList>
            <person name="Chen Y."/>
            <person name="Shah S."/>
            <person name="Dougan E. K."/>
            <person name="Thang M."/>
            <person name="Chan C."/>
        </authorList>
    </citation>
    <scope>NUCLEOTIDE SEQUENCE [LARGE SCALE GENOMIC DNA]</scope>
</reference>
<gene>
    <name evidence="4" type="ORF">SCF082_LOCUS6008</name>
</gene>
<protein>
    <submittedName>
        <fullName evidence="4">Conjugated bile acid hydrolase (CBAH) (Bile salt hydrolase) (BSH) (CBAH-1) (Choloylglycine hydrolase)</fullName>
    </submittedName>
</protein>
<evidence type="ECO:0000313" key="5">
    <source>
        <dbReference type="Proteomes" id="UP001642464"/>
    </source>
</evidence>
<organism evidence="4 5">
    <name type="scientific">Durusdinium trenchii</name>
    <dbReference type="NCBI Taxonomy" id="1381693"/>
    <lineage>
        <taxon>Eukaryota</taxon>
        <taxon>Sar</taxon>
        <taxon>Alveolata</taxon>
        <taxon>Dinophyceae</taxon>
        <taxon>Suessiales</taxon>
        <taxon>Symbiodiniaceae</taxon>
        <taxon>Durusdinium</taxon>
    </lineage>
</organism>
<dbReference type="InterPro" id="IPR029132">
    <property type="entry name" value="CBAH/NAAA_C"/>
</dbReference>
<keyword evidence="2 4" id="KW-0378">Hydrolase</keyword>
<comment type="similarity">
    <text evidence="1">Belongs to the peptidase C59 family.</text>
</comment>
<evidence type="ECO:0000313" key="4">
    <source>
        <dbReference type="EMBL" id="CAK8999350.1"/>
    </source>
</evidence>
<dbReference type="GO" id="GO:0016787">
    <property type="term" value="F:hydrolase activity"/>
    <property type="evidence" value="ECO:0007669"/>
    <property type="project" value="UniProtKB-KW"/>
</dbReference>
<dbReference type="PANTHER" id="PTHR35527">
    <property type="entry name" value="CHOLOYLGLYCINE HYDROLASE"/>
    <property type="match status" value="1"/>
</dbReference>
<evidence type="ECO:0000259" key="3">
    <source>
        <dbReference type="Pfam" id="PF02275"/>
    </source>
</evidence>
<proteinExistence type="inferred from homology"/>
<name>A0ABP0ID96_9DINO</name>
<dbReference type="Proteomes" id="UP001642464">
    <property type="component" value="Unassembled WGS sequence"/>
</dbReference>
<feature type="domain" description="Choloylglycine hydrolase/NAAA C-terminal" evidence="3">
    <location>
        <begin position="32"/>
        <end position="333"/>
    </location>
</feature>
<comment type="caution">
    <text evidence="4">The sequence shown here is derived from an EMBL/GenBank/DDBJ whole genome shotgun (WGS) entry which is preliminary data.</text>
</comment>
<accession>A0ABP0ID96</accession>
<keyword evidence="5" id="KW-1185">Reference proteome</keyword>